<name>A0A133Y6H1_9FIRM</name>
<evidence type="ECO:0000313" key="4">
    <source>
        <dbReference type="EMBL" id="KXB38786.1"/>
    </source>
</evidence>
<comment type="similarity">
    <text evidence="1 2">Belongs to the Dps family.</text>
</comment>
<dbReference type="PIRSF" id="PIRSF005900">
    <property type="entry name" value="Dps"/>
    <property type="match status" value="1"/>
</dbReference>
<dbReference type="STRING" id="1497955.HMPREF1872_01509"/>
<evidence type="ECO:0000313" key="5">
    <source>
        <dbReference type="Proteomes" id="UP000070080"/>
    </source>
</evidence>
<evidence type="ECO:0000259" key="3">
    <source>
        <dbReference type="Pfam" id="PF00210"/>
    </source>
</evidence>
<dbReference type="Gene3D" id="1.20.1260.10">
    <property type="match status" value="1"/>
</dbReference>
<comment type="caution">
    <text evidence="4">The sequence shown here is derived from an EMBL/GenBank/DDBJ whole genome shotgun (WGS) entry which is preliminary data.</text>
</comment>
<dbReference type="EMBL" id="LSCV01000046">
    <property type="protein sequence ID" value="KXB38786.1"/>
    <property type="molecule type" value="Genomic_DNA"/>
</dbReference>
<dbReference type="CDD" id="cd01043">
    <property type="entry name" value="DPS"/>
    <property type="match status" value="1"/>
</dbReference>
<sequence length="147" mass="16974">MDKKLQEMLNVYCANFGLGYIKVCNLHWNVKGKGFITAHKYLESEYENWAEYLDEVAEHLRINGVCPPATLKAYLELATLKEKVSEEVECMDAYQIWYKDMETQCALAKEIRAYADEIGAVDTANMLDDQIADFNKALWMLKMQISD</sequence>
<dbReference type="InterPro" id="IPR009078">
    <property type="entry name" value="Ferritin-like_SF"/>
</dbReference>
<dbReference type="InterPro" id="IPR012347">
    <property type="entry name" value="Ferritin-like"/>
</dbReference>
<dbReference type="InterPro" id="IPR008331">
    <property type="entry name" value="Ferritin_DPS_dom"/>
</dbReference>
<evidence type="ECO:0000256" key="1">
    <source>
        <dbReference type="ARBA" id="ARBA00009497"/>
    </source>
</evidence>
<dbReference type="InterPro" id="IPR002177">
    <property type="entry name" value="DPS_DNA-bd"/>
</dbReference>
<feature type="domain" description="Ferritin/DPS" evidence="3">
    <location>
        <begin position="9"/>
        <end position="146"/>
    </location>
</feature>
<dbReference type="OrthoDB" id="9797023at2"/>
<dbReference type="AlphaFoldDB" id="A0A133Y6H1"/>
<protein>
    <submittedName>
        <fullName evidence="4">Ferritin-like protein</fullName>
    </submittedName>
</protein>
<accession>A0A133Y6H1</accession>
<dbReference type="PANTHER" id="PTHR42932:SF1">
    <property type="entry name" value="GENERAL STRESS PROTEIN 20U"/>
    <property type="match status" value="1"/>
</dbReference>
<dbReference type="Pfam" id="PF00210">
    <property type="entry name" value="Ferritin"/>
    <property type="match status" value="1"/>
</dbReference>
<gene>
    <name evidence="4" type="ORF">HMPREF1872_01509</name>
</gene>
<dbReference type="GO" id="GO:0008199">
    <property type="term" value="F:ferric iron binding"/>
    <property type="evidence" value="ECO:0007669"/>
    <property type="project" value="InterPro"/>
</dbReference>
<evidence type="ECO:0000256" key="2">
    <source>
        <dbReference type="RuleBase" id="RU003875"/>
    </source>
</evidence>
<dbReference type="SUPFAM" id="SSF47240">
    <property type="entry name" value="Ferritin-like"/>
    <property type="match status" value="1"/>
</dbReference>
<dbReference type="Proteomes" id="UP000070080">
    <property type="component" value="Unassembled WGS sequence"/>
</dbReference>
<dbReference type="PANTHER" id="PTHR42932">
    <property type="entry name" value="GENERAL STRESS PROTEIN 20U"/>
    <property type="match status" value="1"/>
</dbReference>
<organism evidence="4 5">
    <name type="scientific">Amygdalobacter nucleatus</name>
    <dbReference type="NCBI Taxonomy" id="3029274"/>
    <lineage>
        <taxon>Bacteria</taxon>
        <taxon>Bacillati</taxon>
        <taxon>Bacillota</taxon>
        <taxon>Clostridia</taxon>
        <taxon>Eubacteriales</taxon>
        <taxon>Oscillospiraceae</taxon>
        <taxon>Amygdalobacter</taxon>
    </lineage>
</organism>
<keyword evidence="5" id="KW-1185">Reference proteome</keyword>
<dbReference type="PRINTS" id="PR01346">
    <property type="entry name" value="HELNAPAPROT"/>
</dbReference>
<reference evidence="5" key="1">
    <citation type="submission" date="2016-01" db="EMBL/GenBank/DDBJ databases">
        <authorList>
            <person name="Mitreva M."/>
            <person name="Pepin K.H."/>
            <person name="Mihindukulasuriya K.A."/>
            <person name="Fulton R."/>
            <person name="Fronick C."/>
            <person name="O'Laughlin M."/>
            <person name="Miner T."/>
            <person name="Herter B."/>
            <person name="Rosa B.A."/>
            <person name="Cordes M."/>
            <person name="Tomlinson C."/>
            <person name="Wollam A."/>
            <person name="Palsikar V.B."/>
            <person name="Mardis E.R."/>
            <person name="Wilson R.K."/>
        </authorList>
    </citation>
    <scope>NUCLEOTIDE SEQUENCE [LARGE SCALE GENOMIC DNA]</scope>
    <source>
        <strain evidence="5">KA00274</strain>
    </source>
</reference>
<dbReference type="RefSeq" id="WP_066715249.1">
    <property type="nucleotide sequence ID" value="NZ_JARFNM010000001.1"/>
</dbReference>
<proteinExistence type="inferred from homology"/>